<feature type="region of interest" description="Disordered" evidence="2">
    <location>
        <begin position="21"/>
        <end position="41"/>
    </location>
</feature>
<accession>A0A8K1FEV4</accession>
<evidence type="ECO:0000256" key="1">
    <source>
        <dbReference type="SAM" id="Coils"/>
    </source>
</evidence>
<sequence length="337" mass="38227">METWMLDDDPELLRAALAMIEGDGENAKSTDDTATSSPSSEEAWLWLDDLKTDMQSTRRQPSAKRQKEEMVYLRAQIKTMQETLQSLKRQRREQADDVVAIGVWEGVVKRQRDLRAHAELENVKLRVALKTKIKVANALVKMIKKAFCSESESLYPTSKRARFAPNMHSRASKSDFFGCMKTLYQQQALAFPVDRFDAGSLTFHDIQVTDNRADGMNIDVSASWMAPFPIDQVLRVLWESTVTLLQEKLENLVLNTHDSADLLTASYNVRVPTLAKNFAEGFQGAMIMQRFRSTQDAPTVIVSSKCQSHCPLPPLVVRLSTSSLGFEYERERHPVPR</sequence>
<feature type="coiled-coil region" evidence="1">
    <location>
        <begin position="63"/>
        <end position="97"/>
    </location>
</feature>
<keyword evidence="1" id="KW-0175">Coiled coil</keyword>
<feature type="compositionally biased region" description="Low complexity" evidence="2">
    <location>
        <begin position="32"/>
        <end position="41"/>
    </location>
</feature>
<protein>
    <submittedName>
        <fullName evidence="3">Uncharacterized protein</fullName>
    </submittedName>
</protein>
<evidence type="ECO:0000256" key="2">
    <source>
        <dbReference type="SAM" id="MobiDB-lite"/>
    </source>
</evidence>
<dbReference type="EMBL" id="SPLM01000109">
    <property type="protein sequence ID" value="TMW59851.1"/>
    <property type="molecule type" value="Genomic_DNA"/>
</dbReference>
<evidence type="ECO:0000313" key="4">
    <source>
        <dbReference type="Proteomes" id="UP000794436"/>
    </source>
</evidence>
<name>A0A8K1FEV4_PYTOL</name>
<reference evidence="3" key="1">
    <citation type="submission" date="2019-03" db="EMBL/GenBank/DDBJ databases">
        <title>Long read genome sequence of the mycoparasitic Pythium oligandrum ATCC 38472 isolated from sugarbeet rhizosphere.</title>
        <authorList>
            <person name="Gaulin E."/>
        </authorList>
    </citation>
    <scope>NUCLEOTIDE SEQUENCE</scope>
    <source>
        <strain evidence="3">ATCC 38472_TT</strain>
    </source>
</reference>
<gene>
    <name evidence="3" type="ORF">Poli38472_004920</name>
</gene>
<proteinExistence type="predicted"/>
<keyword evidence="4" id="KW-1185">Reference proteome</keyword>
<organism evidence="3 4">
    <name type="scientific">Pythium oligandrum</name>
    <name type="common">Mycoparasitic fungus</name>
    <dbReference type="NCBI Taxonomy" id="41045"/>
    <lineage>
        <taxon>Eukaryota</taxon>
        <taxon>Sar</taxon>
        <taxon>Stramenopiles</taxon>
        <taxon>Oomycota</taxon>
        <taxon>Peronosporomycetes</taxon>
        <taxon>Pythiales</taxon>
        <taxon>Pythiaceae</taxon>
        <taxon>Pythium</taxon>
    </lineage>
</organism>
<comment type="caution">
    <text evidence="3">The sequence shown here is derived from an EMBL/GenBank/DDBJ whole genome shotgun (WGS) entry which is preliminary data.</text>
</comment>
<dbReference type="AlphaFoldDB" id="A0A8K1FEV4"/>
<dbReference type="Proteomes" id="UP000794436">
    <property type="component" value="Unassembled WGS sequence"/>
</dbReference>
<evidence type="ECO:0000313" key="3">
    <source>
        <dbReference type="EMBL" id="TMW59851.1"/>
    </source>
</evidence>